<dbReference type="Gene3D" id="1.10.357.10">
    <property type="entry name" value="Tetracycline Repressor, domain 2"/>
    <property type="match status" value="1"/>
</dbReference>
<dbReference type="InterPro" id="IPR050109">
    <property type="entry name" value="HTH-type_TetR-like_transc_reg"/>
</dbReference>
<proteinExistence type="predicted"/>
<keyword evidence="2 4" id="KW-0238">DNA-binding</keyword>
<accession>A0A3A1P7D6</accession>
<dbReference type="SUPFAM" id="SSF48498">
    <property type="entry name" value="Tetracyclin repressor-like, C-terminal domain"/>
    <property type="match status" value="1"/>
</dbReference>
<keyword evidence="1" id="KW-0805">Transcription regulation</keyword>
<dbReference type="InterPro" id="IPR036271">
    <property type="entry name" value="Tet_transcr_reg_TetR-rel_C_sf"/>
</dbReference>
<dbReference type="PROSITE" id="PS50977">
    <property type="entry name" value="HTH_TETR_2"/>
    <property type="match status" value="1"/>
</dbReference>
<dbReference type="Proteomes" id="UP000265366">
    <property type="component" value="Unassembled WGS sequence"/>
</dbReference>
<feature type="domain" description="HTH tetR-type" evidence="5">
    <location>
        <begin position="52"/>
        <end position="112"/>
    </location>
</feature>
<name>A0A3A1P7D6_9SPHN</name>
<comment type="caution">
    <text evidence="6">The sequence shown here is derived from an EMBL/GenBank/DDBJ whole genome shotgun (WGS) entry which is preliminary data.</text>
</comment>
<dbReference type="SUPFAM" id="SSF46689">
    <property type="entry name" value="Homeodomain-like"/>
    <property type="match status" value="1"/>
</dbReference>
<evidence type="ECO:0000259" key="5">
    <source>
        <dbReference type="PROSITE" id="PS50977"/>
    </source>
</evidence>
<dbReference type="EMBL" id="QXFM01000111">
    <property type="protein sequence ID" value="RIV83743.1"/>
    <property type="molecule type" value="Genomic_DNA"/>
</dbReference>
<evidence type="ECO:0000256" key="2">
    <source>
        <dbReference type="ARBA" id="ARBA00023125"/>
    </source>
</evidence>
<dbReference type="Pfam" id="PF00440">
    <property type="entry name" value="TetR_N"/>
    <property type="match status" value="1"/>
</dbReference>
<feature type="DNA-binding region" description="H-T-H motif" evidence="4">
    <location>
        <begin position="75"/>
        <end position="94"/>
    </location>
</feature>
<dbReference type="AlphaFoldDB" id="A0A3A1P7D6"/>
<dbReference type="InterPro" id="IPR009057">
    <property type="entry name" value="Homeodomain-like_sf"/>
</dbReference>
<evidence type="ECO:0000313" key="7">
    <source>
        <dbReference type="Proteomes" id="UP000265366"/>
    </source>
</evidence>
<evidence type="ECO:0000256" key="4">
    <source>
        <dbReference type="PROSITE-ProRule" id="PRU00335"/>
    </source>
</evidence>
<evidence type="ECO:0000256" key="3">
    <source>
        <dbReference type="ARBA" id="ARBA00023163"/>
    </source>
</evidence>
<evidence type="ECO:0000256" key="1">
    <source>
        <dbReference type="ARBA" id="ARBA00023015"/>
    </source>
</evidence>
<dbReference type="PANTHER" id="PTHR30055:SF220">
    <property type="entry name" value="TETR-FAMILY REGULATORY PROTEIN"/>
    <property type="match status" value="1"/>
</dbReference>
<keyword evidence="7" id="KW-1185">Reference proteome</keyword>
<dbReference type="GO" id="GO:0003700">
    <property type="term" value="F:DNA-binding transcription factor activity"/>
    <property type="evidence" value="ECO:0007669"/>
    <property type="project" value="TreeGrafter"/>
</dbReference>
<dbReference type="GO" id="GO:0000976">
    <property type="term" value="F:transcription cis-regulatory region binding"/>
    <property type="evidence" value="ECO:0007669"/>
    <property type="project" value="TreeGrafter"/>
</dbReference>
<dbReference type="PANTHER" id="PTHR30055">
    <property type="entry name" value="HTH-TYPE TRANSCRIPTIONAL REGULATOR RUTR"/>
    <property type="match status" value="1"/>
</dbReference>
<keyword evidence="3" id="KW-0804">Transcription</keyword>
<evidence type="ECO:0000313" key="6">
    <source>
        <dbReference type="EMBL" id="RIV83743.1"/>
    </source>
</evidence>
<dbReference type="InterPro" id="IPR001647">
    <property type="entry name" value="HTH_TetR"/>
</dbReference>
<gene>
    <name evidence="6" type="ORF">D2V17_12520</name>
</gene>
<reference evidence="6 7" key="1">
    <citation type="submission" date="2018-08" db="EMBL/GenBank/DDBJ databases">
        <title>Erythrobacter zhengii sp.nov., a bacterium isolated from deep-sea sediment.</title>
        <authorList>
            <person name="Fang C."/>
            <person name="Wu Y.-H."/>
            <person name="Sun C."/>
            <person name="Wang H."/>
            <person name="Cheng H."/>
            <person name="Meng F.-X."/>
            <person name="Wang C.-S."/>
            <person name="Xu X.-W."/>
        </authorList>
    </citation>
    <scope>NUCLEOTIDE SEQUENCE [LARGE SCALE GENOMIC DNA]</scope>
    <source>
        <strain evidence="6 7">CCTCC AB 2015396</strain>
    </source>
</reference>
<dbReference type="InterPro" id="IPR025996">
    <property type="entry name" value="MT1864/Rv1816-like_C"/>
</dbReference>
<organism evidence="6 7">
    <name type="scientific">Aurantiacibacter xanthus</name>
    <dbReference type="NCBI Taxonomy" id="1784712"/>
    <lineage>
        <taxon>Bacteria</taxon>
        <taxon>Pseudomonadati</taxon>
        <taxon>Pseudomonadota</taxon>
        <taxon>Alphaproteobacteria</taxon>
        <taxon>Sphingomonadales</taxon>
        <taxon>Erythrobacteraceae</taxon>
        <taxon>Aurantiacibacter</taxon>
    </lineage>
</organism>
<protein>
    <submittedName>
        <fullName evidence="6">TetR/AcrR family transcriptional regulator</fullName>
    </submittedName>
</protein>
<sequence>MNMPAHLQSDPYTFDRVFGCCGFIDRLSVIIENTRGFCQTPRMSKDRPYHHGELQSALLDLAVVEIERVGYGNLSLREMAAATGVSRGAPYRHFANRRRFLEALISHGLRMINDGLAQAAEPYEAPIEKVRSVFDRYLRFSEEHPQLYQLCFAADIFIDLPASDDYMRDVQNKFNIFSNYISLLVPKHDEHYLEALAISCWSLLHGFAMLSTTRRLQHILHDKKYDTLCRSFVIEKCLSLPNVMPRVRHGTMVIGAD</sequence>
<dbReference type="Pfam" id="PF13305">
    <property type="entry name" value="TetR_C_33"/>
    <property type="match status" value="1"/>
</dbReference>